<keyword evidence="4" id="KW-0946">Virion</keyword>
<dbReference type="Gene3D" id="1.10.472.180">
    <property type="entry name" value="Bunyavirus nucleocapsid (N) protein, C-terminal domain"/>
    <property type="match status" value="1"/>
</dbReference>
<sequence>MTTPKPKNTGTKSTPVKVEDDLVFSFGGRADGSFDPRAGYINFMRDHGNEIADLSNINAFLLNAKAAKERLATRQRKQVALKFGNWTVTVVNNHHKANTTNPVGPDDLTIGRISGYIAYYLLKTHSEKKHKELIETTIINPIAESKGVTWDTPLIYLSMIPGSEMFMDEFEFYPLAIGIVRCQRKEMDVEYLKKPMRQMLSDGLASSSWLVSSKDAIKGAVNEVAKLSMTRPGFSQIATKFLQEFNIN</sequence>
<reference evidence="9" key="1">
    <citation type="journal article" date="2017" name="J. Med. Entomol.">
        <title>Arboviruses Isolated From Mosquitoes Collected in Uganda, 2008-2012.</title>
        <authorList>
            <person name="Mossel E.C."/>
            <person name="Crabtree M.B."/>
            <person name="Mutebi J.P."/>
            <person name="Lutwama J.J."/>
            <person name="Borland E.M."/>
            <person name="Powers A.M."/>
            <person name="Miller B.R."/>
        </authorList>
    </citation>
    <scope>NUCLEOTIDE SEQUENCE</scope>
    <source>
        <strain evidence="9">UGA5600</strain>
    </source>
</reference>
<evidence type="ECO:0000256" key="8">
    <source>
        <dbReference type="ARBA" id="ARBA00033344"/>
    </source>
</evidence>
<dbReference type="GO" id="GO:0003723">
    <property type="term" value="F:RNA binding"/>
    <property type="evidence" value="ECO:0007669"/>
    <property type="project" value="UniProtKB-KW"/>
</dbReference>
<keyword evidence="5" id="KW-0694">RNA-binding</keyword>
<organism evidence="9">
    <name type="scientific">Mburo virus</name>
    <dbReference type="NCBI Taxonomy" id="2035534"/>
    <lineage>
        <taxon>Viruses</taxon>
        <taxon>Riboviria</taxon>
        <taxon>Orthornavirae</taxon>
        <taxon>Negarnaviricota</taxon>
        <taxon>Polyploviricotina</taxon>
        <taxon>Ellioviricetes</taxon>
        <taxon>Bunyavirales</taxon>
    </lineage>
</organism>
<dbReference type="EMBL" id="MF074140">
    <property type="protein sequence ID" value="ATB56197.1"/>
    <property type="molecule type" value="mRNA"/>
</dbReference>
<proteinExistence type="evidence at transcript level"/>
<accession>A0A290G8S4</accession>
<dbReference type="InterPro" id="IPR043011">
    <property type="entry name" value="Bunya_nucleocap_C"/>
</dbReference>
<dbReference type="InterPro" id="IPR043012">
    <property type="entry name" value="Bunya_nucleocap_N"/>
</dbReference>
<dbReference type="Gene3D" id="1.20.142.20">
    <property type="match status" value="1"/>
</dbReference>
<name>A0A290G8S4_9VIRU</name>
<evidence type="ECO:0000256" key="1">
    <source>
        <dbReference type="ARBA" id="ARBA00004328"/>
    </source>
</evidence>
<comment type="similarity">
    <text evidence="2">Belongs to the orthobunyavirus nucleocapsid protein family.</text>
</comment>
<protein>
    <recommendedName>
        <fullName evidence="3">Nucleoprotein</fullName>
    </recommendedName>
    <alternativeName>
        <fullName evidence="8">Nucleocapsid protein</fullName>
    </alternativeName>
</protein>
<dbReference type="GO" id="GO:1990904">
    <property type="term" value="C:ribonucleoprotein complex"/>
    <property type="evidence" value="ECO:0007669"/>
    <property type="project" value="UniProtKB-KW"/>
</dbReference>
<evidence type="ECO:0000256" key="5">
    <source>
        <dbReference type="ARBA" id="ARBA00022884"/>
    </source>
</evidence>
<evidence type="ECO:0000256" key="7">
    <source>
        <dbReference type="ARBA" id="ARBA00023274"/>
    </source>
</evidence>
<evidence type="ECO:0000313" key="9">
    <source>
        <dbReference type="EMBL" id="ATB56197.1"/>
    </source>
</evidence>
<comment type="subcellular location">
    <subcellularLocation>
        <location evidence="1">Virion</location>
    </subcellularLocation>
</comment>
<dbReference type="Pfam" id="PF00952">
    <property type="entry name" value="Bunya_nucleocap"/>
    <property type="match status" value="1"/>
</dbReference>
<evidence type="ECO:0000256" key="2">
    <source>
        <dbReference type="ARBA" id="ARBA00006516"/>
    </source>
</evidence>
<evidence type="ECO:0000256" key="4">
    <source>
        <dbReference type="ARBA" id="ARBA00022844"/>
    </source>
</evidence>
<keyword evidence="7" id="KW-0687">Ribonucleoprotein</keyword>
<dbReference type="GO" id="GO:0019013">
    <property type="term" value="C:viral nucleocapsid"/>
    <property type="evidence" value="ECO:0007669"/>
    <property type="project" value="UniProtKB-KW"/>
</dbReference>
<evidence type="ECO:0000256" key="6">
    <source>
        <dbReference type="ARBA" id="ARBA00023086"/>
    </source>
</evidence>
<keyword evidence="6 9" id="KW-0543">Viral nucleoprotein</keyword>
<evidence type="ECO:0000256" key="3">
    <source>
        <dbReference type="ARBA" id="ARBA00014389"/>
    </source>
</evidence>
<dbReference type="InterPro" id="IPR001784">
    <property type="entry name" value="Bunya_nucleocap"/>
</dbReference>